<reference evidence="1" key="2">
    <citation type="submission" date="2022-01" db="EMBL/GenBank/DDBJ databases">
        <authorList>
            <person name="Yamashiro T."/>
            <person name="Shiraishi A."/>
            <person name="Satake H."/>
            <person name="Nakayama K."/>
        </authorList>
    </citation>
    <scope>NUCLEOTIDE SEQUENCE</scope>
</reference>
<dbReference type="EMBL" id="BQNB010009005">
    <property type="protein sequence ID" value="GJS57426.1"/>
    <property type="molecule type" value="Genomic_DNA"/>
</dbReference>
<sequence>MVITSSPTVKFLLMKPFMSKRDDSPVAELNRWKQLIKHSDHSSRVFLSIYAAVDSCETAQEIWLRVQ</sequence>
<evidence type="ECO:0000313" key="2">
    <source>
        <dbReference type="Proteomes" id="UP001151760"/>
    </source>
</evidence>
<accession>A0ABQ4WWX8</accession>
<protein>
    <submittedName>
        <fullName evidence="1">Uncharacterized protein</fullName>
    </submittedName>
</protein>
<name>A0ABQ4WWX8_9ASTR</name>
<gene>
    <name evidence="1" type="ORF">Tco_0652210</name>
</gene>
<organism evidence="1 2">
    <name type="scientific">Tanacetum coccineum</name>
    <dbReference type="NCBI Taxonomy" id="301880"/>
    <lineage>
        <taxon>Eukaryota</taxon>
        <taxon>Viridiplantae</taxon>
        <taxon>Streptophyta</taxon>
        <taxon>Embryophyta</taxon>
        <taxon>Tracheophyta</taxon>
        <taxon>Spermatophyta</taxon>
        <taxon>Magnoliopsida</taxon>
        <taxon>eudicotyledons</taxon>
        <taxon>Gunneridae</taxon>
        <taxon>Pentapetalae</taxon>
        <taxon>asterids</taxon>
        <taxon>campanulids</taxon>
        <taxon>Asterales</taxon>
        <taxon>Asteraceae</taxon>
        <taxon>Asteroideae</taxon>
        <taxon>Anthemideae</taxon>
        <taxon>Anthemidinae</taxon>
        <taxon>Tanacetum</taxon>
    </lineage>
</organism>
<dbReference type="Proteomes" id="UP001151760">
    <property type="component" value="Unassembled WGS sequence"/>
</dbReference>
<proteinExistence type="predicted"/>
<keyword evidence="2" id="KW-1185">Reference proteome</keyword>
<evidence type="ECO:0000313" key="1">
    <source>
        <dbReference type="EMBL" id="GJS57426.1"/>
    </source>
</evidence>
<comment type="caution">
    <text evidence="1">The sequence shown here is derived from an EMBL/GenBank/DDBJ whole genome shotgun (WGS) entry which is preliminary data.</text>
</comment>
<reference evidence="1" key="1">
    <citation type="journal article" date="2022" name="Int. J. Mol. Sci.">
        <title>Draft Genome of Tanacetum Coccineum: Genomic Comparison of Closely Related Tanacetum-Family Plants.</title>
        <authorList>
            <person name="Yamashiro T."/>
            <person name="Shiraishi A."/>
            <person name="Nakayama K."/>
            <person name="Satake H."/>
        </authorList>
    </citation>
    <scope>NUCLEOTIDE SEQUENCE</scope>
</reference>